<evidence type="ECO:0000313" key="2">
    <source>
        <dbReference type="EMBL" id="KAL1222250.1"/>
    </source>
</evidence>
<gene>
    <name evidence="2" type="ORF">V5N11_002880</name>
</gene>
<dbReference type="PANTHER" id="PTHR44259">
    <property type="entry name" value="OS07G0183000 PROTEIN-RELATED"/>
    <property type="match status" value="1"/>
</dbReference>
<dbReference type="PANTHER" id="PTHR44259:SF93">
    <property type="entry name" value="PROTEIN, PUTATIVE (DUF295)-RELATED"/>
    <property type="match status" value="1"/>
</dbReference>
<dbReference type="InterPro" id="IPR005174">
    <property type="entry name" value="KIB1-4_b-propeller"/>
</dbReference>
<feature type="domain" description="KIB1-4 beta-propeller" evidence="1">
    <location>
        <begin position="22"/>
        <end position="199"/>
    </location>
</feature>
<dbReference type="PROSITE" id="PS51257">
    <property type="entry name" value="PROKAR_LIPOPROTEIN"/>
    <property type="match status" value="1"/>
</dbReference>
<dbReference type="AlphaFoldDB" id="A0ABD1BYQ4"/>
<proteinExistence type="predicted"/>
<organism evidence="2 3">
    <name type="scientific">Cardamine amara subsp. amara</name>
    <dbReference type="NCBI Taxonomy" id="228776"/>
    <lineage>
        <taxon>Eukaryota</taxon>
        <taxon>Viridiplantae</taxon>
        <taxon>Streptophyta</taxon>
        <taxon>Embryophyta</taxon>
        <taxon>Tracheophyta</taxon>
        <taxon>Spermatophyta</taxon>
        <taxon>Magnoliopsida</taxon>
        <taxon>eudicotyledons</taxon>
        <taxon>Gunneridae</taxon>
        <taxon>Pentapetalae</taxon>
        <taxon>rosids</taxon>
        <taxon>malvids</taxon>
        <taxon>Brassicales</taxon>
        <taxon>Brassicaceae</taxon>
        <taxon>Cardamineae</taxon>
        <taxon>Cardamine</taxon>
    </lineage>
</organism>
<reference evidence="2 3" key="1">
    <citation type="submission" date="2024-04" db="EMBL/GenBank/DDBJ databases">
        <title>Genome assembly C_amara_ONT_v2.</title>
        <authorList>
            <person name="Yant L."/>
            <person name="Moore C."/>
            <person name="Slenker M."/>
        </authorList>
    </citation>
    <scope>NUCLEOTIDE SEQUENCE [LARGE SCALE GENOMIC DNA]</scope>
    <source>
        <tissue evidence="2">Leaf</tissue>
    </source>
</reference>
<accession>A0ABD1BYQ4</accession>
<dbReference type="Pfam" id="PF03478">
    <property type="entry name" value="Beta-prop_KIB1-4"/>
    <property type="match status" value="1"/>
</dbReference>
<keyword evidence="3" id="KW-1185">Reference proteome</keyword>
<dbReference type="InterPro" id="IPR050942">
    <property type="entry name" value="F-box_BR-signaling"/>
</dbReference>
<protein>
    <recommendedName>
        <fullName evidence="1">KIB1-4 beta-propeller domain-containing protein</fullName>
    </recommendedName>
</protein>
<evidence type="ECO:0000259" key="1">
    <source>
        <dbReference type="Pfam" id="PF03478"/>
    </source>
</evidence>
<evidence type="ECO:0000313" key="3">
    <source>
        <dbReference type="Proteomes" id="UP001558713"/>
    </source>
</evidence>
<sequence>MKSWVLRKIINLPGSIYLTIACVVAVKFLGPQLSLCRPAHDTKWTNIRNKDPSFFTSHVMFSQRDQLFSLPASGGNHIGSWDLLKHKSKPKLQKLHFQNIPTLKKELWDSCYRTEHLVESSAGETFLVFWYRSIELYMPDAETKGFMVFLVDKEGNATYTEDIGDLCIFLSKSEPFCLPASSFPGLERNYIYYVDLNESYQDIERGGFSLCRANSAENFSKFHTSYVPYYFPPQPIQ</sequence>
<dbReference type="EMBL" id="JBANAX010000104">
    <property type="protein sequence ID" value="KAL1222250.1"/>
    <property type="molecule type" value="Genomic_DNA"/>
</dbReference>
<comment type="caution">
    <text evidence="2">The sequence shown here is derived from an EMBL/GenBank/DDBJ whole genome shotgun (WGS) entry which is preliminary data.</text>
</comment>
<name>A0ABD1BYQ4_CARAN</name>
<dbReference type="Proteomes" id="UP001558713">
    <property type="component" value="Unassembled WGS sequence"/>
</dbReference>